<dbReference type="GO" id="GO:0008999">
    <property type="term" value="F:protein-N-terminal-alanine acetyltransferase activity"/>
    <property type="evidence" value="ECO:0007669"/>
    <property type="project" value="TreeGrafter"/>
</dbReference>
<accession>A0A1H6RKN2</accession>
<dbReference type="PROSITE" id="PS51186">
    <property type="entry name" value="GNAT"/>
    <property type="match status" value="1"/>
</dbReference>
<protein>
    <submittedName>
        <fullName evidence="2">Ribosomal-protein-alanine N-acetyltransferase</fullName>
    </submittedName>
</protein>
<reference evidence="3" key="1">
    <citation type="submission" date="2016-10" db="EMBL/GenBank/DDBJ databases">
        <authorList>
            <person name="Varghese N."/>
            <person name="Submissions S."/>
        </authorList>
    </citation>
    <scope>NUCLEOTIDE SEQUENCE [LARGE SCALE GENOMIC DNA]</scope>
    <source>
        <strain evidence="3">DSM 7165</strain>
    </source>
</reference>
<dbReference type="EMBL" id="FNYH01000004">
    <property type="protein sequence ID" value="SEI56368.1"/>
    <property type="molecule type" value="Genomic_DNA"/>
</dbReference>
<dbReference type="NCBIfam" id="TIGR01575">
    <property type="entry name" value="rimI"/>
    <property type="match status" value="1"/>
</dbReference>
<evidence type="ECO:0000313" key="2">
    <source>
        <dbReference type="EMBL" id="SEI56368.1"/>
    </source>
</evidence>
<dbReference type="OrthoDB" id="9796919at2"/>
<dbReference type="InterPro" id="IPR006464">
    <property type="entry name" value="AcTrfase_RimI/Ard1"/>
</dbReference>
<dbReference type="InterPro" id="IPR050276">
    <property type="entry name" value="MshD_Acetyltransferase"/>
</dbReference>
<dbReference type="SUPFAM" id="SSF55729">
    <property type="entry name" value="Acyl-CoA N-acyltransferases (Nat)"/>
    <property type="match status" value="1"/>
</dbReference>
<dbReference type="STRING" id="64971.SAMN05421831_104114"/>
<keyword evidence="3" id="KW-1185">Reference proteome</keyword>
<name>A0A1H6RKN2_9GAMM</name>
<evidence type="ECO:0000313" key="3">
    <source>
        <dbReference type="Proteomes" id="UP000242999"/>
    </source>
</evidence>
<dbReference type="Gene3D" id="3.40.630.30">
    <property type="match status" value="1"/>
</dbReference>
<evidence type="ECO:0000259" key="1">
    <source>
        <dbReference type="PROSITE" id="PS51186"/>
    </source>
</evidence>
<dbReference type="Proteomes" id="UP000242999">
    <property type="component" value="Unassembled WGS sequence"/>
</dbReference>
<organism evidence="2 3">
    <name type="scientific">Allopseudospirillum japonicum</name>
    <dbReference type="NCBI Taxonomy" id="64971"/>
    <lineage>
        <taxon>Bacteria</taxon>
        <taxon>Pseudomonadati</taxon>
        <taxon>Pseudomonadota</taxon>
        <taxon>Gammaproteobacteria</taxon>
        <taxon>Oceanospirillales</taxon>
        <taxon>Oceanospirillaceae</taxon>
        <taxon>Allopseudospirillum</taxon>
    </lineage>
</organism>
<gene>
    <name evidence="2" type="ORF">SAMN05421831_104114</name>
</gene>
<dbReference type="AlphaFoldDB" id="A0A1H6RKN2"/>
<dbReference type="PANTHER" id="PTHR43617:SF35">
    <property type="entry name" value="[RIBOSOMAL PROTEIN BS18]-ALANINE N-ACETYLTRANSFERASE"/>
    <property type="match status" value="1"/>
</dbReference>
<dbReference type="CDD" id="cd04301">
    <property type="entry name" value="NAT_SF"/>
    <property type="match status" value="1"/>
</dbReference>
<feature type="domain" description="N-acetyltransferase" evidence="1">
    <location>
        <begin position="11"/>
        <end position="168"/>
    </location>
</feature>
<dbReference type="PANTHER" id="PTHR43617">
    <property type="entry name" value="L-AMINO ACID N-ACETYLTRANSFERASE"/>
    <property type="match status" value="1"/>
</dbReference>
<sequence length="175" mass="19436">MSIHTPLAYGIEFYAPSLDDLPLLLAIEEAAHLGGWRQHALAEALQQHQITGAYTQDGDLMGFIVVRSILDEAELLEIVVDTPYQGRGVAHALIAHCTQALQMAAVTSLFLEVRASNHKALHFYQSVGFAETGRRKGYYPPLHIEHLRTLKEAMEAREDAILMRLDLPTHIASDV</sequence>
<proteinExistence type="predicted"/>
<dbReference type="InterPro" id="IPR016181">
    <property type="entry name" value="Acyl_CoA_acyltransferase"/>
</dbReference>
<dbReference type="InterPro" id="IPR000182">
    <property type="entry name" value="GNAT_dom"/>
</dbReference>
<dbReference type="Pfam" id="PF00583">
    <property type="entry name" value="Acetyltransf_1"/>
    <property type="match status" value="1"/>
</dbReference>
<keyword evidence="2" id="KW-0808">Transferase</keyword>
<dbReference type="RefSeq" id="WP_093308987.1">
    <property type="nucleotide sequence ID" value="NZ_FNYH01000004.1"/>
</dbReference>